<evidence type="ECO:0000313" key="2">
    <source>
        <dbReference type="Proteomes" id="UP000013776"/>
    </source>
</evidence>
<accession>R4XE97</accession>
<proteinExistence type="predicted"/>
<organism evidence="1 2">
    <name type="scientific">Taphrina deformans (strain PYCC 5710 / ATCC 11124 / CBS 356.35 / IMI 108563 / JCM 9778 / NBRC 8474)</name>
    <name type="common">Peach leaf curl fungus</name>
    <name type="synonym">Lalaria deformans</name>
    <dbReference type="NCBI Taxonomy" id="1097556"/>
    <lineage>
        <taxon>Eukaryota</taxon>
        <taxon>Fungi</taxon>
        <taxon>Dikarya</taxon>
        <taxon>Ascomycota</taxon>
        <taxon>Taphrinomycotina</taxon>
        <taxon>Taphrinomycetes</taxon>
        <taxon>Taphrinales</taxon>
        <taxon>Taphrinaceae</taxon>
        <taxon>Taphrina</taxon>
    </lineage>
</organism>
<comment type="caution">
    <text evidence="1">The sequence shown here is derived from an EMBL/GenBank/DDBJ whole genome shotgun (WGS) entry which is preliminary data.</text>
</comment>
<dbReference type="VEuPathDB" id="FungiDB:TAPDE_004537"/>
<dbReference type="InterPro" id="IPR029044">
    <property type="entry name" value="Nucleotide-diphossugar_trans"/>
</dbReference>
<dbReference type="InterPro" id="IPR050587">
    <property type="entry name" value="GNT1/Glycosyltrans_8"/>
</dbReference>
<sequence>MPARIVRTLIAVTLGLFLFFLLHAAVLSEVEVPLLSSTTMLLKPYLSERLLGMVGRTSADAARAKHVASVRDQDMILSLLDDPIPRRNFSVYAGQPHHNYKDDSGNVYATLLCTREPDLRDPFFAATQSLVWRLLWSEWRGSHPVVVFVCPFIPREQRNILRGQGALVKEIDLLDNIVPADKLPVARWRDQFAKLNMWNETSFRRIAYFDVDALPIANVDDIFDIVPQQTCDKSLLSADDRALIKKNASEGEQFCDYTFAGIDPYGEGEVNGGALFFAPNKLMHEKLIRDAPKITQYDLNKMEQGLLHSKLGFGQDGPFKAHLLPQAYNAVPDYYKSHRDDHREATDGPIKVIHDKMWSTVIGHDRPELNVRWDLDWMSMCRFYDSGVYTYARETGRLKDNLEIFFDGIAASEKKGAEAKTK</sequence>
<reference evidence="1 2" key="1">
    <citation type="journal article" date="2013" name="MBio">
        <title>Genome sequencing of the plant pathogen Taphrina deformans, the causal agent of peach leaf curl.</title>
        <authorList>
            <person name="Cisse O.H."/>
            <person name="Almeida J.M.G.C.F."/>
            <person name="Fonseca A."/>
            <person name="Kumar A.A."/>
            <person name="Salojaervi J."/>
            <person name="Overmyer K."/>
            <person name="Hauser P.M."/>
            <person name="Pagni M."/>
        </authorList>
    </citation>
    <scope>NUCLEOTIDE SEQUENCE [LARGE SCALE GENOMIC DNA]</scope>
    <source>
        <strain evidence="2">PYCC 5710 / ATCC 11124 / CBS 356.35 / IMI 108563 / JCM 9778 / NBRC 8474</strain>
    </source>
</reference>
<evidence type="ECO:0008006" key="3">
    <source>
        <dbReference type="Google" id="ProtNLM"/>
    </source>
</evidence>
<dbReference type="OrthoDB" id="2014201at2759"/>
<evidence type="ECO:0000313" key="1">
    <source>
        <dbReference type="EMBL" id="CCG84142.1"/>
    </source>
</evidence>
<protein>
    <recommendedName>
        <fullName evidence="3">Nucleotide-diphospho-sugar transferase</fullName>
    </recommendedName>
</protein>
<dbReference type="SUPFAM" id="SSF53448">
    <property type="entry name" value="Nucleotide-diphospho-sugar transferases"/>
    <property type="match status" value="1"/>
</dbReference>
<dbReference type="AlphaFoldDB" id="R4XE97"/>
<dbReference type="Proteomes" id="UP000013776">
    <property type="component" value="Unassembled WGS sequence"/>
</dbReference>
<dbReference type="EMBL" id="CAHR02000206">
    <property type="protein sequence ID" value="CCG84142.1"/>
    <property type="molecule type" value="Genomic_DNA"/>
</dbReference>
<dbReference type="eggNOG" id="KOG1950">
    <property type="taxonomic scope" value="Eukaryota"/>
</dbReference>
<dbReference type="STRING" id="1097556.R4XE97"/>
<dbReference type="PANTHER" id="PTHR11183">
    <property type="entry name" value="GLYCOGENIN SUBFAMILY MEMBER"/>
    <property type="match status" value="1"/>
</dbReference>
<dbReference type="Gene3D" id="3.90.550.10">
    <property type="entry name" value="Spore Coat Polysaccharide Biosynthesis Protein SpsA, Chain A"/>
    <property type="match status" value="1"/>
</dbReference>
<gene>
    <name evidence="1" type="ORF">TAPDE_004537</name>
</gene>
<keyword evidence="2" id="KW-1185">Reference proteome</keyword>
<name>R4XE97_TAPDE</name>